<dbReference type="EMBL" id="JALNTZ010000010">
    <property type="protein sequence ID" value="KAJ3639493.1"/>
    <property type="molecule type" value="Genomic_DNA"/>
</dbReference>
<name>A0AA38HLU3_9CUCU</name>
<accession>A0AA38HLU3</accession>
<protein>
    <submittedName>
        <fullName evidence="2">Uncharacterized protein</fullName>
    </submittedName>
</protein>
<reference evidence="2" key="1">
    <citation type="journal article" date="2023" name="G3 (Bethesda)">
        <title>Whole genome assemblies of Zophobas morio and Tenebrio molitor.</title>
        <authorList>
            <person name="Kaur S."/>
            <person name="Stinson S.A."/>
            <person name="diCenzo G.C."/>
        </authorList>
    </citation>
    <scope>NUCLEOTIDE SEQUENCE</scope>
    <source>
        <strain evidence="2">QUZm001</strain>
    </source>
</reference>
<comment type="caution">
    <text evidence="2">The sequence shown here is derived from an EMBL/GenBank/DDBJ whole genome shotgun (WGS) entry which is preliminary data.</text>
</comment>
<feature type="compositionally biased region" description="Basic residues" evidence="1">
    <location>
        <begin position="111"/>
        <end position="122"/>
    </location>
</feature>
<proteinExistence type="predicted"/>
<keyword evidence="3" id="KW-1185">Reference proteome</keyword>
<dbReference type="AlphaFoldDB" id="A0AA38HLU3"/>
<organism evidence="2 3">
    <name type="scientific">Zophobas morio</name>
    <dbReference type="NCBI Taxonomy" id="2755281"/>
    <lineage>
        <taxon>Eukaryota</taxon>
        <taxon>Metazoa</taxon>
        <taxon>Ecdysozoa</taxon>
        <taxon>Arthropoda</taxon>
        <taxon>Hexapoda</taxon>
        <taxon>Insecta</taxon>
        <taxon>Pterygota</taxon>
        <taxon>Neoptera</taxon>
        <taxon>Endopterygota</taxon>
        <taxon>Coleoptera</taxon>
        <taxon>Polyphaga</taxon>
        <taxon>Cucujiformia</taxon>
        <taxon>Tenebrionidae</taxon>
        <taxon>Zophobas</taxon>
    </lineage>
</organism>
<dbReference type="Proteomes" id="UP001168821">
    <property type="component" value="Unassembled WGS sequence"/>
</dbReference>
<sequence length="139" mass="15343">MTDYKVYLSPNQIKKLQSCKDKRIDCNIRFDLTEKANKTIKLREKQIDEIKKCKKDKKKYCDIKFSPTQIGGFLPALIPAAIAVAKALGLGAAGYAGTKLAQKAFGDGLKKNKKKPKKPKKPNKSETYGQGIKLIGKGG</sequence>
<gene>
    <name evidence="2" type="ORF">Zmor_002851</name>
</gene>
<feature type="region of interest" description="Disordered" evidence="1">
    <location>
        <begin position="107"/>
        <end position="139"/>
    </location>
</feature>
<evidence type="ECO:0000313" key="2">
    <source>
        <dbReference type="EMBL" id="KAJ3639493.1"/>
    </source>
</evidence>
<evidence type="ECO:0000313" key="3">
    <source>
        <dbReference type="Proteomes" id="UP001168821"/>
    </source>
</evidence>
<evidence type="ECO:0000256" key="1">
    <source>
        <dbReference type="SAM" id="MobiDB-lite"/>
    </source>
</evidence>